<comment type="similarity">
    <text evidence="1">Belongs to the thioredoxin family. DsbA subfamily.</text>
</comment>
<evidence type="ECO:0000256" key="4">
    <source>
        <dbReference type="ARBA" id="ARBA00023157"/>
    </source>
</evidence>
<evidence type="ECO:0000313" key="8">
    <source>
        <dbReference type="Proteomes" id="UP000323876"/>
    </source>
</evidence>
<dbReference type="PANTHER" id="PTHR13887">
    <property type="entry name" value="GLUTATHIONE S-TRANSFERASE KAPPA"/>
    <property type="match status" value="1"/>
</dbReference>
<keyword evidence="2" id="KW-0732">Signal</keyword>
<dbReference type="SUPFAM" id="SSF52833">
    <property type="entry name" value="Thioredoxin-like"/>
    <property type="match status" value="1"/>
</dbReference>
<dbReference type="Proteomes" id="UP000323876">
    <property type="component" value="Unassembled WGS sequence"/>
</dbReference>
<gene>
    <name evidence="7" type="ORF">F3087_27080</name>
</gene>
<evidence type="ECO:0000256" key="2">
    <source>
        <dbReference type="ARBA" id="ARBA00022729"/>
    </source>
</evidence>
<dbReference type="Pfam" id="PF13462">
    <property type="entry name" value="Thioredoxin_4"/>
    <property type="match status" value="1"/>
</dbReference>
<reference evidence="7 8" key="1">
    <citation type="submission" date="2019-09" db="EMBL/GenBank/DDBJ databases">
        <authorList>
            <person name="Wang X."/>
        </authorList>
    </citation>
    <scope>NUCLEOTIDE SEQUENCE [LARGE SCALE GENOMIC DNA]</scope>
    <source>
        <strain evidence="7 8">CICC 11023</strain>
    </source>
</reference>
<keyword evidence="3" id="KW-0560">Oxidoreductase</keyword>
<comment type="caution">
    <text evidence="7">The sequence shown here is derived from an EMBL/GenBank/DDBJ whole genome shotgun (WGS) entry which is preliminary data.</text>
</comment>
<dbReference type="PANTHER" id="PTHR13887:SF14">
    <property type="entry name" value="DISULFIDE BOND FORMATION PROTEIN D"/>
    <property type="match status" value="1"/>
</dbReference>
<dbReference type="GO" id="GO:0016491">
    <property type="term" value="F:oxidoreductase activity"/>
    <property type="evidence" value="ECO:0007669"/>
    <property type="project" value="UniProtKB-KW"/>
</dbReference>
<dbReference type="InterPro" id="IPR012336">
    <property type="entry name" value="Thioredoxin-like_fold"/>
</dbReference>
<organism evidence="7 8">
    <name type="scientific">Nocardia colli</name>
    <dbReference type="NCBI Taxonomy" id="2545717"/>
    <lineage>
        <taxon>Bacteria</taxon>
        <taxon>Bacillati</taxon>
        <taxon>Actinomycetota</taxon>
        <taxon>Actinomycetes</taxon>
        <taxon>Mycobacteriales</taxon>
        <taxon>Nocardiaceae</taxon>
        <taxon>Nocardia</taxon>
    </lineage>
</organism>
<evidence type="ECO:0000313" key="7">
    <source>
        <dbReference type="EMBL" id="KAA8886250.1"/>
    </source>
</evidence>
<sequence>MNGNSVLLFMKPGAQKINSAQRSVRIGRRLAVALSGAVVLIAGCTSTASVYPQLSKTAAATEAEISEGDQPSVTVGPSAAKSQLTIWEDFRCSACRRFEQTFHSTIRRLQDSGQLKSEYHLVTSIDDKVGGIGSLAAANAALCAQDAGKFLEYHDVLYANQPDEADDRFADPQFLVQLAGQMNGLVTESFIECVHTGSHDTVVDQSHSSFIGEQYRGTPTVFLNGKNLSDDPNAPSTPQQLEQVIMDANNGK</sequence>
<evidence type="ECO:0000256" key="3">
    <source>
        <dbReference type="ARBA" id="ARBA00023002"/>
    </source>
</evidence>
<dbReference type="InterPro" id="IPR036249">
    <property type="entry name" value="Thioredoxin-like_sf"/>
</dbReference>
<protein>
    <submittedName>
        <fullName evidence="7">Thioredoxin domain-containing protein</fullName>
    </submittedName>
</protein>
<accession>A0A5N0EBT2</accession>
<dbReference type="EMBL" id="VXLC01000014">
    <property type="protein sequence ID" value="KAA8886250.1"/>
    <property type="molecule type" value="Genomic_DNA"/>
</dbReference>
<keyword evidence="5" id="KW-0676">Redox-active center</keyword>
<dbReference type="AlphaFoldDB" id="A0A5N0EBT2"/>
<dbReference type="CDD" id="cd02972">
    <property type="entry name" value="DsbA_family"/>
    <property type="match status" value="1"/>
</dbReference>
<feature type="domain" description="Thioredoxin-like fold" evidence="6">
    <location>
        <begin position="72"/>
        <end position="245"/>
    </location>
</feature>
<name>A0A5N0EBT2_9NOCA</name>
<dbReference type="RefSeq" id="WP_150404820.1">
    <property type="nucleotide sequence ID" value="NZ_VXLC01000014.1"/>
</dbReference>
<keyword evidence="8" id="KW-1185">Reference proteome</keyword>
<evidence type="ECO:0000256" key="1">
    <source>
        <dbReference type="ARBA" id="ARBA00005791"/>
    </source>
</evidence>
<dbReference type="Gene3D" id="3.40.30.10">
    <property type="entry name" value="Glutaredoxin"/>
    <property type="match status" value="1"/>
</dbReference>
<keyword evidence="4" id="KW-1015">Disulfide bond</keyword>
<dbReference type="OrthoDB" id="117402at2"/>
<evidence type="ECO:0000256" key="5">
    <source>
        <dbReference type="ARBA" id="ARBA00023284"/>
    </source>
</evidence>
<evidence type="ECO:0000259" key="6">
    <source>
        <dbReference type="Pfam" id="PF13462"/>
    </source>
</evidence>
<proteinExistence type="inferred from homology"/>